<dbReference type="Proteomes" id="UP000790377">
    <property type="component" value="Unassembled WGS sequence"/>
</dbReference>
<reference evidence="1" key="1">
    <citation type="journal article" date="2021" name="New Phytol.">
        <title>Evolutionary innovations through gain and loss of genes in the ectomycorrhizal Boletales.</title>
        <authorList>
            <person name="Wu G."/>
            <person name="Miyauchi S."/>
            <person name="Morin E."/>
            <person name="Kuo A."/>
            <person name="Drula E."/>
            <person name="Varga T."/>
            <person name="Kohler A."/>
            <person name="Feng B."/>
            <person name="Cao Y."/>
            <person name="Lipzen A."/>
            <person name="Daum C."/>
            <person name="Hundley H."/>
            <person name="Pangilinan J."/>
            <person name="Johnson J."/>
            <person name="Barry K."/>
            <person name="LaButti K."/>
            <person name="Ng V."/>
            <person name="Ahrendt S."/>
            <person name="Min B."/>
            <person name="Choi I.G."/>
            <person name="Park H."/>
            <person name="Plett J.M."/>
            <person name="Magnuson J."/>
            <person name="Spatafora J.W."/>
            <person name="Nagy L.G."/>
            <person name="Henrissat B."/>
            <person name="Grigoriev I.V."/>
            <person name="Yang Z.L."/>
            <person name="Xu J."/>
            <person name="Martin F.M."/>
        </authorList>
    </citation>
    <scope>NUCLEOTIDE SEQUENCE</scope>
    <source>
        <strain evidence="1">ATCC 28755</strain>
    </source>
</reference>
<sequence>MIATTNATPVPGPSLDNLAAAASAITTAAPKKTRSSQLRPIPNPAPTKRISTVPMRINEKITGRNMCAVEWKKQFPNGTTKEFGAYWKALPHEQRKPFDKLASDAKRSKGSTANAANADGGDDHDDSEG</sequence>
<gene>
    <name evidence="1" type="ORF">BJ138DRAFT_1124474</name>
</gene>
<evidence type="ECO:0000313" key="1">
    <source>
        <dbReference type="EMBL" id="KAH7913383.1"/>
    </source>
</evidence>
<accession>A0ACB8AK64</accession>
<organism evidence="1 2">
    <name type="scientific">Hygrophoropsis aurantiaca</name>
    <dbReference type="NCBI Taxonomy" id="72124"/>
    <lineage>
        <taxon>Eukaryota</taxon>
        <taxon>Fungi</taxon>
        <taxon>Dikarya</taxon>
        <taxon>Basidiomycota</taxon>
        <taxon>Agaricomycotina</taxon>
        <taxon>Agaricomycetes</taxon>
        <taxon>Agaricomycetidae</taxon>
        <taxon>Boletales</taxon>
        <taxon>Coniophorineae</taxon>
        <taxon>Hygrophoropsidaceae</taxon>
        <taxon>Hygrophoropsis</taxon>
    </lineage>
</organism>
<protein>
    <submittedName>
        <fullName evidence="1">Uncharacterized protein</fullName>
    </submittedName>
</protein>
<name>A0ACB8AK64_9AGAM</name>
<proteinExistence type="predicted"/>
<comment type="caution">
    <text evidence="1">The sequence shown here is derived from an EMBL/GenBank/DDBJ whole genome shotgun (WGS) entry which is preliminary data.</text>
</comment>
<evidence type="ECO:0000313" key="2">
    <source>
        <dbReference type="Proteomes" id="UP000790377"/>
    </source>
</evidence>
<dbReference type="EMBL" id="MU267632">
    <property type="protein sequence ID" value="KAH7913383.1"/>
    <property type="molecule type" value="Genomic_DNA"/>
</dbReference>
<keyword evidence="2" id="KW-1185">Reference proteome</keyword>